<dbReference type="InterPro" id="IPR027417">
    <property type="entry name" value="P-loop_NTPase"/>
</dbReference>
<evidence type="ECO:0000256" key="10">
    <source>
        <dbReference type="RuleBase" id="RU000578"/>
    </source>
</evidence>
<dbReference type="GO" id="GO:0000731">
    <property type="term" value="P:DNA synthesis involved in DNA repair"/>
    <property type="evidence" value="ECO:0007669"/>
    <property type="project" value="TreeGrafter"/>
</dbReference>
<name>A0A7S8EBJ2_9CHLR</name>
<dbReference type="InterPro" id="IPR018078">
    <property type="entry name" value="DNA-binding_RecF_CS"/>
</dbReference>
<dbReference type="InterPro" id="IPR001238">
    <property type="entry name" value="DNA-binding_RecF"/>
</dbReference>
<reference evidence="12 13" key="1">
    <citation type="submission" date="2020-02" db="EMBL/GenBank/DDBJ databases">
        <authorList>
            <person name="Zheng R.K."/>
            <person name="Sun C.M."/>
        </authorList>
    </citation>
    <scope>NUCLEOTIDE SEQUENCE [LARGE SCALE GENOMIC DNA]</scope>
    <source>
        <strain evidence="13">rifampicinis</strain>
    </source>
</reference>
<proteinExistence type="inferred from homology"/>
<organism evidence="12 13">
    <name type="scientific">Phototrophicus methaneseepsis</name>
    <dbReference type="NCBI Taxonomy" id="2710758"/>
    <lineage>
        <taxon>Bacteria</taxon>
        <taxon>Bacillati</taxon>
        <taxon>Chloroflexota</taxon>
        <taxon>Candidatus Thermofontia</taxon>
        <taxon>Phototrophicales</taxon>
        <taxon>Phototrophicaceae</taxon>
        <taxon>Phototrophicus</taxon>
    </lineage>
</organism>
<dbReference type="PROSITE" id="PS00618">
    <property type="entry name" value="RECF_2"/>
    <property type="match status" value="1"/>
</dbReference>
<dbReference type="GO" id="GO:0006260">
    <property type="term" value="P:DNA replication"/>
    <property type="evidence" value="ECO:0007669"/>
    <property type="project" value="UniProtKB-UniRule"/>
</dbReference>
<keyword evidence="4 9" id="KW-0963">Cytoplasm</keyword>
<dbReference type="GO" id="GO:0006302">
    <property type="term" value="P:double-strand break repair"/>
    <property type="evidence" value="ECO:0007669"/>
    <property type="project" value="TreeGrafter"/>
</dbReference>
<dbReference type="Gene3D" id="1.20.1050.90">
    <property type="entry name" value="RecF/RecN/SMC, N-terminal domain"/>
    <property type="match status" value="1"/>
</dbReference>
<dbReference type="PROSITE" id="PS00617">
    <property type="entry name" value="RECF_1"/>
    <property type="match status" value="1"/>
</dbReference>
<evidence type="ECO:0000256" key="6">
    <source>
        <dbReference type="ARBA" id="ARBA00022741"/>
    </source>
</evidence>
<dbReference type="PANTHER" id="PTHR32182:SF0">
    <property type="entry name" value="DNA REPLICATION AND REPAIR PROTEIN RECF"/>
    <property type="match status" value="1"/>
</dbReference>
<dbReference type="SUPFAM" id="SSF52540">
    <property type="entry name" value="P-loop containing nucleoside triphosphate hydrolases"/>
    <property type="match status" value="1"/>
</dbReference>
<dbReference type="GO" id="GO:0009432">
    <property type="term" value="P:SOS response"/>
    <property type="evidence" value="ECO:0007669"/>
    <property type="project" value="UniProtKB-UniRule"/>
</dbReference>
<evidence type="ECO:0000313" key="13">
    <source>
        <dbReference type="Proteomes" id="UP000594468"/>
    </source>
</evidence>
<dbReference type="EMBL" id="CP062983">
    <property type="protein sequence ID" value="QPC83839.1"/>
    <property type="molecule type" value="Genomic_DNA"/>
</dbReference>
<feature type="domain" description="RecF/RecN/SMC N-terminal" evidence="11">
    <location>
        <begin position="3"/>
        <end position="380"/>
    </location>
</feature>
<feature type="binding site" evidence="9">
    <location>
        <begin position="30"/>
        <end position="37"/>
    </location>
    <ligand>
        <name>ATP</name>
        <dbReference type="ChEBI" id="CHEBI:30616"/>
    </ligand>
</feature>
<dbReference type="InterPro" id="IPR042174">
    <property type="entry name" value="RecF_2"/>
</dbReference>
<dbReference type="RefSeq" id="WP_195171903.1">
    <property type="nucleotide sequence ID" value="NZ_CP062983.1"/>
</dbReference>
<protein>
    <recommendedName>
        <fullName evidence="3 9">DNA replication and repair protein RecF</fullName>
    </recommendedName>
</protein>
<keyword evidence="7 9" id="KW-0067">ATP-binding</keyword>
<evidence type="ECO:0000256" key="5">
    <source>
        <dbReference type="ARBA" id="ARBA00022705"/>
    </source>
</evidence>
<keyword evidence="13" id="KW-1185">Reference proteome</keyword>
<keyword evidence="5 9" id="KW-0235">DNA replication</keyword>
<accession>A0A7S8EBJ2</accession>
<evidence type="ECO:0000313" key="12">
    <source>
        <dbReference type="EMBL" id="QPC83839.1"/>
    </source>
</evidence>
<keyword evidence="6 9" id="KW-0547">Nucleotide-binding</keyword>
<keyword evidence="9 10" id="KW-0742">SOS response</keyword>
<evidence type="ECO:0000256" key="2">
    <source>
        <dbReference type="ARBA" id="ARBA00008016"/>
    </source>
</evidence>
<evidence type="ECO:0000256" key="9">
    <source>
        <dbReference type="HAMAP-Rule" id="MF_00365"/>
    </source>
</evidence>
<dbReference type="KEGG" id="pmet:G4Y79_05515"/>
<keyword evidence="9 10" id="KW-0227">DNA damage</keyword>
<evidence type="ECO:0000259" key="11">
    <source>
        <dbReference type="Pfam" id="PF02463"/>
    </source>
</evidence>
<dbReference type="AlphaFoldDB" id="A0A7S8EBJ2"/>
<dbReference type="HAMAP" id="MF_00365">
    <property type="entry name" value="RecF"/>
    <property type="match status" value="1"/>
</dbReference>
<dbReference type="GO" id="GO:0003697">
    <property type="term" value="F:single-stranded DNA binding"/>
    <property type="evidence" value="ECO:0007669"/>
    <property type="project" value="UniProtKB-UniRule"/>
</dbReference>
<evidence type="ECO:0000256" key="4">
    <source>
        <dbReference type="ARBA" id="ARBA00022490"/>
    </source>
</evidence>
<dbReference type="Proteomes" id="UP000594468">
    <property type="component" value="Chromosome"/>
</dbReference>
<sequence>MHIEHLSLTNFRNYARLELSLPQQPIVLYGENAQGKTSILEALYYLATSRSPYTTSDRQLIHWRTEDDPIPFARLAADVNNRESATQRLEITLLMDKSGPVPRFKKTIKLNGVEKRVMDVVGLLTVVLFLPQDLALVEGSPSERRRFMDTTLTQVNRDYLEALDNYEKILPQRNALLRRISERQSSRKELAFWDEQLAHAGAAVIAGRQTFLRELEELAQRNHDDLTGRTETLTLKYQPSFVPTAEANGQMSFNLLGLDLHRELTAEQIEPQFLQQLEAEQNESIMRGVTLSGPHRDELRIFINERDCGLYGSRGQARTAVLALKLAELSWMRDHLGEWPILLLDEVVAELDRKRRAYLLDRLDGIAQTLVTTTELEIFTSDFLERAQVYEVIAGQISEKATP</sequence>
<dbReference type="NCBIfam" id="TIGR00611">
    <property type="entry name" value="recf"/>
    <property type="match status" value="1"/>
</dbReference>
<evidence type="ECO:0000256" key="3">
    <source>
        <dbReference type="ARBA" id="ARBA00020170"/>
    </source>
</evidence>
<comment type="subcellular location">
    <subcellularLocation>
        <location evidence="1 9 10">Cytoplasm</location>
    </subcellularLocation>
</comment>
<comment type="similarity">
    <text evidence="2 9 10">Belongs to the RecF family.</text>
</comment>
<dbReference type="GO" id="GO:0005737">
    <property type="term" value="C:cytoplasm"/>
    <property type="evidence" value="ECO:0007669"/>
    <property type="project" value="UniProtKB-SubCell"/>
</dbReference>
<evidence type="ECO:0000256" key="7">
    <source>
        <dbReference type="ARBA" id="ARBA00022840"/>
    </source>
</evidence>
<comment type="function">
    <text evidence="9 10">The RecF protein is involved in DNA metabolism; it is required for DNA replication and normal SOS inducibility. RecF binds preferentially to single-stranded, linear DNA. It also seems to bind ATP.</text>
</comment>
<dbReference type="InterPro" id="IPR003395">
    <property type="entry name" value="RecF/RecN/SMC_N"/>
</dbReference>
<dbReference type="Gene3D" id="3.40.50.300">
    <property type="entry name" value="P-loop containing nucleotide triphosphate hydrolases"/>
    <property type="match status" value="1"/>
</dbReference>
<dbReference type="PANTHER" id="PTHR32182">
    <property type="entry name" value="DNA REPLICATION AND REPAIR PROTEIN RECF"/>
    <property type="match status" value="1"/>
</dbReference>
<dbReference type="GO" id="GO:0005524">
    <property type="term" value="F:ATP binding"/>
    <property type="evidence" value="ECO:0007669"/>
    <property type="project" value="UniProtKB-UniRule"/>
</dbReference>
<keyword evidence="9 10" id="KW-0234">DNA repair</keyword>
<gene>
    <name evidence="9 12" type="primary">recF</name>
    <name evidence="12" type="ORF">G4Y79_05515</name>
</gene>
<keyword evidence="8 9" id="KW-0238">DNA-binding</keyword>
<evidence type="ECO:0000256" key="8">
    <source>
        <dbReference type="ARBA" id="ARBA00023125"/>
    </source>
</evidence>
<dbReference type="Pfam" id="PF02463">
    <property type="entry name" value="SMC_N"/>
    <property type="match status" value="1"/>
</dbReference>
<evidence type="ECO:0000256" key="1">
    <source>
        <dbReference type="ARBA" id="ARBA00004496"/>
    </source>
</evidence>